<dbReference type="EMBL" id="WOAA01000008">
    <property type="protein sequence ID" value="MUG66641.1"/>
    <property type="molecule type" value="Genomic_DNA"/>
</dbReference>
<reference evidence="2 3" key="1">
    <citation type="submission" date="2017-07" db="EMBL/GenBank/DDBJ databases">
        <title>Isolation and whole genome analysis of endospore-forming bacteria from heroin.</title>
        <authorList>
            <person name="Kalinowski J."/>
            <person name="Ahrens B."/>
            <person name="Al-Dilaimi A."/>
            <person name="Winkler A."/>
            <person name="Wibberg D."/>
            <person name="Schleenbecker U."/>
            <person name="Ruckert C."/>
            <person name="Wolfel R."/>
            <person name="Grass G."/>
        </authorList>
    </citation>
    <scope>NUCLEOTIDE SEQUENCE [LARGE SCALE GENOMIC DNA]</scope>
    <source>
        <strain evidence="2 3">7537-G1</strain>
    </source>
</reference>
<gene>
    <name evidence="2" type="ORF">CHH67_15945</name>
    <name evidence="1" type="ORF">GNP94_11580</name>
</gene>
<reference evidence="1 4" key="2">
    <citation type="submission" date="2019-11" db="EMBL/GenBank/DDBJ databases">
        <title>Draft genome sequences of five Paenibacillus species of dairy origin.</title>
        <authorList>
            <person name="Olajide A.M."/>
            <person name="Chen S."/>
            <person name="Lapointe G."/>
        </authorList>
    </citation>
    <scope>NUCLEOTIDE SEQUENCE [LARGE SCALE GENOMIC DNA]</scope>
    <source>
        <strain evidence="1 4">3CS1</strain>
    </source>
</reference>
<evidence type="ECO:0000313" key="1">
    <source>
        <dbReference type="EMBL" id="MUG66641.1"/>
    </source>
</evidence>
<evidence type="ECO:0000313" key="2">
    <source>
        <dbReference type="EMBL" id="PAD75116.1"/>
    </source>
</evidence>
<accession>A0A268EPU7</accession>
<keyword evidence="4" id="KW-1185">Reference proteome</keyword>
<dbReference type="RefSeq" id="WP_095266201.1">
    <property type="nucleotide sequence ID" value="NZ_NPBY01000047.1"/>
</dbReference>
<dbReference type="InterPro" id="IPR036457">
    <property type="entry name" value="PPM-type-like_dom_sf"/>
</dbReference>
<dbReference type="AlphaFoldDB" id="A0A268EPU7"/>
<evidence type="ECO:0008006" key="5">
    <source>
        <dbReference type="Google" id="ProtNLM"/>
    </source>
</evidence>
<evidence type="ECO:0000313" key="4">
    <source>
        <dbReference type="Proteomes" id="UP000435177"/>
    </source>
</evidence>
<protein>
    <recommendedName>
        <fullName evidence="5">PPM-type phosphatase domain-containing protein</fullName>
    </recommendedName>
</protein>
<comment type="caution">
    <text evidence="2">The sequence shown here is derived from an EMBL/GenBank/DDBJ whole genome shotgun (WGS) entry which is preliminary data.</text>
</comment>
<dbReference type="Gene3D" id="3.60.40.10">
    <property type="entry name" value="PPM-type phosphatase domain"/>
    <property type="match status" value="1"/>
</dbReference>
<dbReference type="Proteomes" id="UP000435177">
    <property type="component" value="Unassembled WGS sequence"/>
</dbReference>
<dbReference type="EMBL" id="NPBY01000047">
    <property type="protein sequence ID" value="PAD75116.1"/>
    <property type="molecule type" value="Genomic_DNA"/>
</dbReference>
<name>A0A268EPU7_9BACL</name>
<sequence length="277" mass="31801">MRRSNARAEAMSSYSFTDTRYRYESKQTGEQPLTRVEGRFTCRYAYGRAAETVKLSEQGQDFMAFSMNDQTCCFVLCDGVGLSYRGDVAARFLGQRLMSWLTAADQPSGAALEKRLKELTAEAEGEINRLEVDDGTPELLRDVLREKQRMGSESMYICGRIELPGRFQRKGRLWLAWQGDSRVRLWRHHQEVTAELGDRFRTTERWSTRTGPIGGKPHEYECRLDQGAGYRLQLYSDGLNDLDPLTELIPDEQVQVLFNARHTDGLEDDASFLEIVW</sequence>
<organism evidence="2 3">
    <name type="scientific">Paenibacillus campinasensis</name>
    <dbReference type="NCBI Taxonomy" id="66347"/>
    <lineage>
        <taxon>Bacteria</taxon>
        <taxon>Bacillati</taxon>
        <taxon>Bacillota</taxon>
        <taxon>Bacilli</taxon>
        <taxon>Bacillales</taxon>
        <taxon>Paenibacillaceae</taxon>
        <taxon>Paenibacillus</taxon>
    </lineage>
</organism>
<dbReference type="Proteomes" id="UP000215596">
    <property type="component" value="Unassembled WGS sequence"/>
</dbReference>
<proteinExistence type="predicted"/>
<dbReference type="OrthoDB" id="153070at2"/>
<dbReference type="SUPFAM" id="SSF81606">
    <property type="entry name" value="PP2C-like"/>
    <property type="match status" value="1"/>
</dbReference>
<evidence type="ECO:0000313" key="3">
    <source>
        <dbReference type="Proteomes" id="UP000215596"/>
    </source>
</evidence>